<evidence type="ECO:0000256" key="1">
    <source>
        <dbReference type="ARBA" id="ARBA00005695"/>
    </source>
</evidence>
<dbReference type="Pfam" id="PF00496">
    <property type="entry name" value="SBP_bac_5"/>
    <property type="match status" value="1"/>
</dbReference>
<dbReference type="SUPFAM" id="SSF53850">
    <property type="entry name" value="Periplasmic binding protein-like II"/>
    <property type="match status" value="1"/>
</dbReference>
<evidence type="ECO:0000313" key="6">
    <source>
        <dbReference type="EMBL" id="BCM24630.1"/>
    </source>
</evidence>
<dbReference type="KEGG" id="mpau:ZMTM_08890"/>
<keyword evidence="7" id="KW-1185">Reference proteome</keyword>
<keyword evidence="3 4" id="KW-0732">Signal</keyword>
<evidence type="ECO:0000256" key="2">
    <source>
        <dbReference type="ARBA" id="ARBA00022448"/>
    </source>
</evidence>
<name>A0A8D5G2T3_9PROT</name>
<dbReference type="InterPro" id="IPR039424">
    <property type="entry name" value="SBP_5"/>
</dbReference>
<dbReference type="EMBL" id="AP024110">
    <property type="protein sequence ID" value="BCM24630.1"/>
    <property type="molecule type" value="Genomic_DNA"/>
</dbReference>
<dbReference type="CDD" id="cd00995">
    <property type="entry name" value="PBP2_NikA_DppA_OppA_like"/>
    <property type="match status" value="1"/>
</dbReference>
<evidence type="ECO:0000256" key="3">
    <source>
        <dbReference type="ARBA" id="ARBA00022729"/>
    </source>
</evidence>
<dbReference type="InterPro" id="IPR030678">
    <property type="entry name" value="Peptide/Ni-bd"/>
</dbReference>
<accession>A0A8D5G2T3</accession>
<organism evidence="6 7">
    <name type="scientific">Methyloradius palustris</name>
    <dbReference type="NCBI Taxonomy" id="2778876"/>
    <lineage>
        <taxon>Bacteria</taxon>
        <taxon>Pseudomonadati</taxon>
        <taxon>Pseudomonadota</taxon>
        <taxon>Betaproteobacteria</taxon>
        <taxon>Nitrosomonadales</taxon>
        <taxon>Methylophilaceae</taxon>
        <taxon>Methyloradius</taxon>
    </lineage>
</organism>
<dbReference type="Proteomes" id="UP000826722">
    <property type="component" value="Chromosome"/>
</dbReference>
<evidence type="ECO:0000256" key="4">
    <source>
        <dbReference type="SAM" id="SignalP"/>
    </source>
</evidence>
<evidence type="ECO:0000259" key="5">
    <source>
        <dbReference type="Pfam" id="PF00496"/>
    </source>
</evidence>
<dbReference type="GO" id="GO:1904680">
    <property type="term" value="F:peptide transmembrane transporter activity"/>
    <property type="evidence" value="ECO:0007669"/>
    <property type="project" value="TreeGrafter"/>
</dbReference>
<gene>
    <name evidence="6" type="ORF">ZMTM_08890</name>
</gene>
<dbReference type="GO" id="GO:0043190">
    <property type="term" value="C:ATP-binding cassette (ABC) transporter complex"/>
    <property type="evidence" value="ECO:0007669"/>
    <property type="project" value="InterPro"/>
</dbReference>
<dbReference type="Gene3D" id="3.40.190.10">
    <property type="entry name" value="Periplasmic binding protein-like II"/>
    <property type="match status" value="1"/>
</dbReference>
<dbReference type="Gene3D" id="3.10.105.10">
    <property type="entry name" value="Dipeptide-binding Protein, Domain 3"/>
    <property type="match status" value="1"/>
</dbReference>
<sequence length="482" mass="53757">MKQLALVIILISACFSACSKPTEPNKNAQQAIRIGLAQAPLNLDPRFATDAASARINRLLYRSLVDFDEHSLPVPSLANWQQISPFIYRFKLQQQGRIFHHDAALTADDVAATYQSFTQLKGSPLSNEFANIQQVKVVDVDTVDFYLKTADPQFPSRLIIGILPADLIKSGHDFAHQPIGSGPLKLVSWNSQLVLERVVDQQIFSFSEVKDQTVRVLKLMRGEVDMLQSDLPPELVKYLSQQPEITVQSAQGANFSYIGLNMQDALLSKPEVRLAIAHAIDTPAIIMQVLVADSRQAGAILPPEHWAGNAALTPYDYNPKLARELLIKSGIQLPLKLVYKTSTDAQRVRLATIMQAQMQAAGIDLEIRSLDWGTFFDDIQHGKFQLYGLTWVGIKTPEVYRLAFHRQSIPPKGANRGQFKDAKLDQLIGAENWPAVTQYVHEQLPYIPLWYEGQFVAMHKGLVDYGLKADGSLDGLATIHRN</sequence>
<keyword evidence="2" id="KW-0813">Transport</keyword>
<dbReference type="Gene3D" id="3.90.76.10">
    <property type="entry name" value="Dipeptide-binding Protein, Domain 1"/>
    <property type="match status" value="1"/>
</dbReference>
<dbReference type="PANTHER" id="PTHR30290">
    <property type="entry name" value="PERIPLASMIC BINDING COMPONENT OF ABC TRANSPORTER"/>
    <property type="match status" value="1"/>
</dbReference>
<comment type="similarity">
    <text evidence="1">Belongs to the bacterial solute-binding protein 5 family.</text>
</comment>
<proteinExistence type="inferred from homology"/>
<dbReference type="PANTHER" id="PTHR30290:SF9">
    <property type="entry name" value="OLIGOPEPTIDE-BINDING PROTEIN APPA"/>
    <property type="match status" value="1"/>
</dbReference>
<dbReference type="PIRSF" id="PIRSF002741">
    <property type="entry name" value="MppA"/>
    <property type="match status" value="1"/>
</dbReference>
<dbReference type="RefSeq" id="WP_221765137.1">
    <property type="nucleotide sequence ID" value="NZ_AP024110.1"/>
</dbReference>
<dbReference type="AlphaFoldDB" id="A0A8D5G2T3"/>
<feature type="signal peptide" evidence="4">
    <location>
        <begin position="1"/>
        <end position="19"/>
    </location>
</feature>
<reference evidence="6" key="1">
    <citation type="journal article" date="2021" name="Arch. Microbiol.">
        <title>Methyloradius palustris gen. nov., sp. nov., a methanol-oxidizing bacterium isolated from snow.</title>
        <authorList>
            <person name="Miyadera T."/>
            <person name="Kojima H."/>
            <person name="Fukui M."/>
        </authorList>
    </citation>
    <scope>NUCLEOTIDE SEQUENCE</scope>
    <source>
        <strain evidence="6">Zm11</strain>
    </source>
</reference>
<dbReference type="GO" id="GO:0030288">
    <property type="term" value="C:outer membrane-bounded periplasmic space"/>
    <property type="evidence" value="ECO:0007669"/>
    <property type="project" value="UniProtKB-ARBA"/>
</dbReference>
<feature type="domain" description="Solute-binding protein family 5" evidence="5">
    <location>
        <begin position="87"/>
        <end position="397"/>
    </location>
</feature>
<feature type="chain" id="PRO_5034246896" evidence="4">
    <location>
        <begin position="20"/>
        <end position="482"/>
    </location>
</feature>
<protein>
    <submittedName>
        <fullName evidence="6">Peptide-binding protein</fullName>
    </submittedName>
</protein>
<evidence type="ECO:0000313" key="7">
    <source>
        <dbReference type="Proteomes" id="UP000826722"/>
    </source>
</evidence>
<dbReference type="GO" id="GO:0015833">
    <property type="term" value="P:peptide transport"/>
    <property type="evidence" value="ECO:0007669"/>
    <property type="project" value="TreeGrafter"/>
</dbReference>
<dbReference type="InterPro" id="IPR000914">
    <property type="entry name" value="SBP_5_dom"/>
</dbReference>